<dbReference type="OrthoDB" id="428577at2759"/>
<proteinExistence type="inferred from homology"/>
<dbReference type="InterPro" id="IPR048540">
    <property type="entry name" value="Rrn7_cyclin_N"/>
</dbReference>
<evidence type="ECO:0000256" key="14">
    <source>
        <dbReference type="ARBA" id="ARBA00023125"/>
    </source>
</evidence>
<dbReference type="SMART" id="SM00213">
    <property type="entry name" value="UBQ"/>
    <property type="match status" value="1"/>
</dbReference>
<dbReference type="PROSITE" id="PS00299">
    <property type="entry name" value="UBIQUITIN_1"/>
    <property type="match status" value="1"/>
</dbReference>
<dbReference type="AlphaFoldDB" id="K2RHN1"/>
<dbReference type="GO" id="GO:0003735">
    <property type="term" value="F:structural constituent of ribosome"/>
    <property type="evidence" value="ECO:0007669"/>
    <property type="project" value="InterPro"/>
</dbReference>
<dbReference type="Gene3D" id="4.10.1060.50">
    <property type="match status" value="1"/>
</dbReference>
<protein>
    <submittedName>
        <fullName evidence="21">Ubiquitin</fullName>
    </submittedName>
</protein>
<dbReference type="InterPro" id="IPR019956">
    <property type="entry name" value="Ubiquitin_dom"/>
</dbReference>
<keyword evidence="11" id="KW-0862">Zinc</keyword>
<keyword evidence="17" id="KW-0687">Ribonucleoprotein</keyword>
<dbReference type="PANTHER" id="PTHR31576">
    <property type="entry name" value="TATA BOX-BINDING PROTEIN-ASSOCIATED FACTOR RNA POLYMERASE I SUBUNIT B"/>
    <property type="match status" value="1"/>
</dbReference>
<evidence type="ECO:0000259" key="20">
    <source>
        <dbReference type="PROSITE" id="PS50053"/>
    </source>
</evidence>
<dbReference type="Pfam" id="PF20645">
    <property type="entry name" value="Rrn7_cyclin_C"/>
    <property type="match status" value="1"/>
</dbReference>
<dbReference type="InterPro" id="IPR001975">
    <property type="entry name" value="Ribosomal_eL40_dom"/>
</dbReference>
<name>K2RHN1_MACPH</name>
<dbReference type="Pfam" id="PF00240">
    <property type="entry name" value="ubiquitin"/>
    <property type="match status" value="1"/>
</dbReference>
<dbReference type="Pfam" id="PF20644">
    <property type="entry name" value="Rrn7_cyclin_N"/>
    <property type="match status" value="1"/>
</dbReference>
<feature type="domain" description="Ubiquitin-like" evidence="20">
    <location>
        <begin position="448"/>
        <end position="510"/>
    </location>
</feature>
<dbReference type="EMBL" id="AHHD01000373">
    <property type="protein sequence ID" value="EKG14108.1"/>
    <property type="molecule type" value="Genomic_DNA"/>
</dbReference>
<dbReference type="InterPro" id="IPR038587">
    <property type="entry name" value="Ribosomal_eL40_sf"/>
</dbReference>
<dbReference type="PANTHER" id="PTHR31576:SF2">
    <property type="entry name" value="TATA BOX-BINDING PROTEIN-ASSOCIATED FACTOR RNA POLYMERASE I SUBUNIT B"/>
    <property type="match status" value="1"/>
</dbReference>
<comment type="caution">
    <text evidence="21">The sequence shown here is derived from an EMBL/GenBank/DDBJ whole genome shotgun (WGS) entry which is preliminary data.</text>
</comment>
<dbReference type="SUPFAM" id="SSF54236">
    <property type="entry name" value="Ubiquitin-like"/>
    <property type="match status" value="1"/>
</dbReference>
<dbReference type="GO" id="GO:0070860">
    <property type="term" value="C:RNA polymerase I core factor complex"/>
    <property type="evidence" value="ECO:0007669"/>
    <property type="project" value="InterPro"/>
</dbReference>
<evidence type="ECO:0000256" key="8">
    <source>
        <dbReference type="ARBA" id="ARBA00022499"/>
    </source>
</evidence>
<dbReference type="InterPro" id="IPR000626">
    <property type="entry name" value="Ubiquitin-like_dom"/>
</dbReference>
<dbReference type="GO" id="GO:1990904">
    <property type="term" value="C:ribonucleoprotein complex"/>
    <property type="evidence" value="ECO:0007669"/>
    <property type="project" value="UniProtKB-KW"/>
</dbReference>
<dbReference type="Pfam" id="PF01020">
    <property type="entry name" value="Ribosomal_L40e"/>
    <property type="match status" value="1"/>
</dbReference>
<evidence type="ECO:0000256" key="6">
    <source>
        <dbReference type="ARBA" id="ARBA00010570"/>
    </source>
</evidence>
<comment type="similarity">
    <text evidence="5">Belongs to the ubiquitin family.</text>
</comment>
<dbReference type="PROSITE" id="PS50053">
    <property type="entry name" value="UBIQUITIN_2"/>
    <property type="match status" value="1"/>
</dbReference>
<accession>K2RHN1</accession>
<dbReference type="InterPro" id="IPR019954">
    <property type="entry name" value="Ubiquitin_CS"/>
</dbReference>
<keyword evidence="8" id="KW-1017">Isopeptide bond</keyword>
<dbReference type="InterPro" id="IPR029071">
    <property type="entry name" value="Ubiquitin-like_domsf"/>
</dbReference>
<dbReference type="InterPro" id="IPR048538">
    <property type="entry name" value="Rrn7_cyclin_C"/>
</dbReference>
<keyword evidence="10" id="KW-0863">Zinc-finger</keyword>
<evidence type="ECO:0000313" key="21">
    <source>
        <dbReference type="EMBL" id="EKG14108.1"/>
    </source>
</evidence>
<evidence type="ECO:0000256" key="2">
    <source>
        <dbReference type="ARBA" id="ARBA00004604"/>
    </source>
</evidence>
<dbReference type="PRINTS" id="PR00348">
    <property type="entry name" value="UBIQUITIN"/>
</dbReference>
<dbReference type="HOGENOM" id="CLU_467736_0_0_1"/>
<feature type="region of interest" description="Disordered" evidence="19">
    <location>
        <begin position="108"/>
        <end position="141"/>
    </location>
</feature>
<sequence>MPRDDGFTYCANGHLKARSTERVDDDDAFGTLGKVTRIRRPDEPEGEGDRDLGGVAAFQRYLECYQFLLFSQSRWLIRAKGMPAELENIIRDLWRVRLQSLEWRGKHGHPEPGSLWQSSSQPEDTSDTDLEAEGATKPRSKTTRVKLVDTVALCYFGMLILQLPAGLRELYDWVNNGDMPYYSALLDMPSDLLHQLPAPYRNRLEPHRRLRPERLQSAVLDLASWYHLDVGMVFPPLNYVLLARKYIKDLSLPLEVYHMLECILHIAGCTFAFPDFTAVGQDPICELPEAQLAASIIIATKMLYPFNGSDGLGRDMRIDWNVWAKENPNPRVDSTARTPGEVLVERALKDRPMEDREIDEFFDMVEKVFHRGDETWEKARERHNQAVQGSMTRDNAGQKEEPYEHFAERGDLHGNAKEFHEAVARQSFAPTSQRCLYEPPADPIRNVVQIFVKTLTGKTITLEVESSDTIDNVKSKIQDKEGIPPDQQRLIFAGKQLEDGRTLSDYNIQKLLMDAALQESTLHLVLRLRGGIIEPSLKALASKYNCDKMICRKCYARLPPRATNCRKKKCGHTNQLRPKKKLK</sequence>
<keyword evidence="15" id="KW-0804">Transcription</keyword>
<comment type="function">
    <text evidence="18">Component of the ribosome, a large ribonucleoprotein complex responsible for the synthesis of proteins in the cell. The small ribosomal subunit (SSU) binds messenger RNAs (mRNAs) and translates the encoded message by selecting cognate aminoacyl-transfer RNA (tRNA) molecules. The large subunit (LSU) contains the ribosomal catalytic site termed the peptidyl transferase center (PTC), which catalyzes the formation of peptide bonds, thereby polymerizing the amino acids delivered by tRNAs into a polypeptide chain. The nascent polypeptides leave the ribosome through a tunnel in the LSU and interact with protein factors that function in enzymatic processing, targeting, and the membrane insertion of nascent chains at the exit of the ribosomal tunnel. eL40 is essential for translation of a subset of cellular transcripts, including stress response transcripts, such as DDR2.</text>
</comment>
<reference evidence="21 22" key="1">
    <citation type="journal article" date="2012" name="BMC Genomics">
        <title>Tools to kill: Genome of one of the most destructive plant pathogenic fungi Macrophomina phaseolina.</title>
        <authorList>
            <person name="Islam M.S."/>
            <person name="Haque M.S."/>
            <person name="Islam M.M."/>
            <person name="Emdad E.M."/>
            <person name="Halim A."/>
            <person name="Hossen Q.M.M."/>
            <person name="Hossain M.Z."/>
            <person name="Ahmed B."/>
            <person name="Rahim S."/>
            <person name="Rahman M.S."/>
            <person name="Alam M.M."/>
            <person name="Hou S."/>
            <person name="Wan X."/>
            <person name="Saito J.A."/>
            <person name="Alam M."/>
        </authorList>
    </citation>
    <scope>NUCLEOTIDE SEQUENCE [LARGE SCALE GENOMIC DNA]</scope>
    <source>
        <strain evidence="21 22">MS6</strain>
    </source>
</reference>
<evidence type="ECO:0000256" key="10">
    <source>
        <dbReference type="ARBA" id="ARBA00022771"/>
    </source>
</evidence>
<evidence type="ECO:0000256" key="1">
    <source>
        <dbReference type="ARBA" id="ARBA00004496"/>
    </source>
</evidence>
<dbReference type="InParanoid" id="K2RHN1"/>
<organism evidence="21 22">
    <name type="scientific">Macrophomina phaseolina (strain MS6)</name>
    <name type="common">Charcoal rot fungus</name>
    <dbReference type="NCBI Taxonomy" id="1126212"/>
    <lineage>
        <taxon>Eukaryota</taxon>
        <taxon>Fungi</taxon>
        <taxon>Dikarya</taxon>
        <taxon>Ascomycota</taxon>
        <taxon>Pezizomycotina</taxon>
        <taxon>Dothideomycetes</taxon>
        <taxon>Dothideomycetes incertae sedis</taxon>
        <taxon>Botryosphaeriales</taxon>
        <taxon>Botryosphaeriaceae</taxon>
        <taxon>Macrophomina</taxon>
    </lineage>
</organism>
<evidence type="ECO:0000256" key="18">
    <source>
        <dbReference type="ARBA" id="ARBA00045962"/>
    </source>
</evidence>
<evidence type="ECO:0000256" key="16">
    <source>
        <dbReference type="ARBA" id="ARBA00023242"/>
    </source>
</evidence>
<dbReference type="GO" id="GO:0008270">
    <property type="term" value="F:zinc ion binding"/>
    <property type="evidence" value="ECO:0007669"/>
    <property type="project" value="UniProtKB-KW"/>
</dbReference>
<dbReference type="FunFam" id="3.10.20.90:FF:000009">
    <property type="entry name" value="Ubiquitin-60S ribosomal protein"/>
    <property type="match status" value="1"/>
</dbReference>
<evidence type="ECO:0000313" key="22">
    <source>
        <dbReference type="Proteomes" id="UP000007129"/>
    </source>
</evidence>
<evidence type="ECO:0000256" key="5">
    <source>
        <dbReference type="ARBA" id="ARBA00008430"/>
    </source>
</evidence>
<evidence type="ECO:0000256" key="17">
    <source>
        <dbReference type="ARBA" id="ARBA00023274"/>
    </source>
</evidence>
<keyword evidence="16" id="KW-0539">Nucleus</keyword>
<evidence type="ECO:0000256" key="11">
    <source>
        <dbReference type="ARBA" id="ARBA00022833"/>
    </source>
</evidence>
<dbReference type="Proteomes" id="UP000007129">
    <property type="component" value="Unassembled WGS sequence"/>
</dbReference>
<dbReference type="CDD" id="cd01803">
    <property type="entry name" value="Ubl_ubiquitin"/>
    <property type="match status" value="1"/>
</dbReference>
<keyword evidence="12" id="KW-0689">Ribosomal protein</keyword>
<comment type="similarity">
    <text evidence="3">Belongs to the RRN7/TAF1B family.</text>
</comment>
<gene>
    <name evidence="21" type="ORF">MPH_08723</name>
</gene>
<dbReference type="InterPro" id="IPR033599">
    <property type="entry name" value="TAF1B/Rrn7"/>
</dbReference>
<dbReference type="GO" id="GO:0042790">
    <property type="term" value="P:nucleolar large rRNA transcription by RNA polymerase I"/>
    <property type="evidence" value="ECO:0007669"/>
    <property type="project" value="TreeGrafter"/>
</dbReference>
<evidence type="ECO:0000256" key="9">
    <source>
        <dbReference type="ARBA" id="ARBA00022723"/>
    </source>
</evidence>
<comment type="subcellular location">
    <subcellularLocation>
        <location evidence="1">Cytoplasm</location>
    </subcellularLocation>
    <subcellularLocation>
        <location evidence="2">Nucleus</location>
        <location evidence="2">Nucleolus</location>
    </subcellularLocation>
</comment>
<dbReference type="SMART" id="SM01377">
    <property type="entry name" value="Ribosomal_L40e"/>
    <property type="match status" value="1"/>
</dbReference>
<dbReference type="GO" id="GO:0001164">
    <property type="term" value="F:RNA polymerase I core promoter sequence-specific DNA binding"/>
    <property type="evidence" value="ECO:0007669"/>
    <property type="project" value="InterPro"/>
</dbReference>
<evidence type="ECO:0000256" key="19">
    <source>
        <dbReference type="SAM" id="MobiDB-lite"/>
    </source>
</evidence>
<keyword evidence="7" id="KW-0963">Cytoplasm</keyword>
<evidence type="ECO:0000256" key="13">
    <source>
        <dbReference type="ARBA" id="ARBA00023015"/>
    </source>
</evidence>
<dbReference type="STRING" id="1126212.K2RHN1"/>
<evidence type="ECO:0000256" key="15">
    <source>
        <dbReference type="ARBA" id="ARBA00023163"/>
    </source>
</evidence>
<keyword evidence="9" id="KW-0479">Metal-binding</keyword>
<dbReference type="eggNOG" id="KOG0003">
    <property type="taxonomic scope" value="Eukaryota"/>
</dbReference>
<comment type="similarity">
    <text evidence="4">In the N-terminal section; belongs to the ubiquitin family.</text>
</comment>
<evidence type="ECO:0000256" key="3">
    <source>
        <dbReference type="ARBA" id="ARBA00006899"/>
    </source>
</evidence>
<keyword evidence="14" id="KW-0238">DNA-binding</keyword>
<evidence type="ECO:0000256" key="4">
    <source>
        <dbReference type="ARBA" id="ARBA00008373"/>
    </source>
</evidence>
<dbReference type="Gene3D" id="3.10.20.90">
    <property type="entry name" value="Phosphatidylinositol 3-kinase Catalytic Subunit, Chain A, domain 1"/>
    <property type="match status" value="1"/>
</dbReference>
<dbReference type="FunFam" id="4.10.1060.50:FF:000001">
    <property type="entry name" value="ubiquitin-60S ribosomal protein L40"/>
    <property type="match status" value="1"/>
</dbReference>
<keyword evidence="13" id="KW-0805">Transcription regulation</keyword>
<evidence type="ECO:0000256" key="12">
    <source>
        <dbReference type="ARBA" id="ARBA00022980"/>
    </source>
</evidence>
<comment type="similarity">
    <text evidence="6">In the C-terminal section; belongs to the eukaryotic ribosomal protein eL40 family.</text>
</comment>
<dbReference type="GO" id="GO:0006412">
    <property type="term" value="P:translation"/>
    <property type="evidence" value="ECO:0007669"/>
    <property type="project" value="InterPro"/>
</dbReference>
<dbReference type="GO" id="GO:0005840">
    <property type="term" value="C:ribosome"/>
    <property type="evidence" value="ECO:0007669"/>
    <property type="project" value="UniProtKB-KW"/>
</dbReference>
<evidence type="ECO:0000256" key="7">
    <source>
        <dbReference type="ARBA" id="ARBA00022490"/>
    </source>
</evidence>
<dbReference type="VEuPathDB" id="FungiDB:MPH_08723"/>
<dbReference type="GO" id="GO:0005737">
    <property type="term" value="C:cytoplasm"/>
    <property type="evidence" value="ECO:0007669"/>
    <property type="project" value="UniProtKB-SubCell"/>
</dbReference>